<name>A0A1D7XMY6_9CLOT</name>
<dbReference type="RefSeq" id="WP_069680763.1">
    <property type="nucleotide sequence ID" value="NZ_CP017253.2"/>
</dbReference>
<dbReference type="AlphaFoldDB" id="A0A1D7XMY6"/>
<evidence type="ECO:0000313" key="2">
    <source>
        <dbReference type="Proteomes" id="UP000094652"/>
    </source>
</evidence>
<proteinExistence type="predicted"/>
<dbReference type="Proteomes" id="UP000094652">
    <property type="component" value="Chromosome"/>
</dbReference>
<keyword evidence="2" id="KW-1185">Reference proteome</keyword>
<dbReference type="KEGG" id="ctae:BGI42_13200"/>
<gene>
    <name evidence="1" type="ORF">BGI42_13200</name>
</gene>
<protein>
    <submittedName>
        <fullName evidence="1">Uncharacterized protein</fullName>
    </submittedName>
</protein>
<accession>A0A1D7XMY6</accession>
<dbReference type="EMBL" id="CP017253">
    <property type="protein sequence ID" value="AOR24637.1"/>
    <property type="molecule type" value="Genomic_DNA"/>
</dbReference>
<organism evidence="1 2">
    <name type="scientific">Clostridium taeniosporum</name>
    <dbReference type="NCBI Taxonomy" id="394958"/>
    <lineage>
        <taxon>Bacteria</taxon>
        <taxon>Bacillati</taxon>
        <taxon>Bacillota</taxon>
        <taxon>Clostridia</taxon>
        <taxon>Eubacteriales</taxon>
        <taxon>Clostridiaceae</taxon>
        <taxon>Clostridium</taxon>
    </lineage>
</organism>
<sequence length="60" mass="6951">MSSQSIKLLKFERLVKSKLNQILVEIRALIGKLRIDSGKLRVKEKIPYGILNIKLLNLYL</sequence>
<reference evidence="2" key="1">
    <citation type="submission" date="2016-09" db="EMBL/GenBank/DDBJ databases">
        <title>Genomics of Clostridium taeniosporum, an organism which forms endospores with ribbon-like appendages.</title>
        <authorList>
            <person name="Walker J.R."/>
        </authorList>
    </citation>
    <scope>NUCLEOTIDE SEQUENCE [LARGE SCALE GENOMIC DNA]</scope>
    <source>
        <strain evidence="2">1/k</strain>
    </source>
</reference>
<evidence type="ECO:0000313" key="1">
    <source>
        <dbReference type="EMBL" id="AOR24637.1"/>
    </source>
</evidence>